<dbReference type="Gene3D" id="3.20.20.80">
    <property type="entry name" value="Glycosidases"/>
    <property type="match status" value="1"/>
</dbReference>
<evidence type="ECO:0000313" key="1">
    <source>
        <dbReference type="EMBL" id="CUN82069.1"/>
    </source>
</evidence>
<proteinExistence type="predicted"/>
<name>A0A174A2F2_9BACE</name>
<dbReference type="Proteomes" id="UP000095517">
    <property type="component" value="Unassembled WGS sequence"/>
</dbReference>
<protein>
    <recommendedName>
        <fullName evidence="3">Glycosyl hydrolase</fullName>
    </recommendedName>
</protein>
<sequence>MKNLNLFMCCAFAVMSCSSDFPTYNDVKKQPEPVQAKTANEFLNSMGVCAGIDGRGETVEPSASDNMGSAARFNYVGVRWMRAGTEGSYRSDPVELAASRKKLMDSMYRFHELTGAKFSFGIGSGAGGGKAELEFMLDCANELAQHGMLIALEGANEPNNFPLGGNGGNGYDGTPGGGGDTWLGVAYQQRDLFELSRSSKYPYLNNIPVWSVSTIGAMNDNVGLQYLTIPDGANTKMPDGTRYATHMNCHNYAFQNEGEWAKPNDNQTWKHSDPTSNNPGDGPYVNFGVTWNKNFKGYTNEELANLPRVVTETGLKVFGNFSEEIHASFLMNIYLSQFKRGWSNTAIYILRDRVDEDPINITYGMFRGDNTKRPAADCIRNMTTILADDANTSLNPGTLTYVIPNQPSVVHDLLLQKTNGKYYLIVWGEKYSGGKVNATVQFGQKVKKVNVYSPRESADAKQTMENTDAITMTYTTNPYIFEIEP</sequence>
<dbReference type="AlphaFoldDB" id="A0A174A2F2"/>
<dbReference type="EMBL" id="CYZH01000004">
    <property type="protein sequence ID" value="CUN82069.1"/>
    <property type="molecule type" value="Genomic_DNA"/>
</dbReference>
<organism evidence="1 2">
    <name type="scientific">Bacteroides finegoldii</name>
    <dbReference type="NCBI Taxonomy" id="338188"/>
    <lineage>
        <taxon>Bacteria</taxon>
        <taxon>Pseudomonadati</taxon>
        <taxon>Bacteroidota</taxon>
        <taxon>Bacteroidia</taxon>
        <taxon>Bacteroidales</taxon>
        <taxon>Bacteroidaceae</taxon>
        <taxon>Bacteroides</taxon>
    </lineage>
</organism>
<evidence type="ECO:0000313" key="2">
    <source>
        <dbReference type="Proteomes" id="UP000095517"/>
    </source>
</evidence>
<gene>
    <name evidence="1" type="ORF">ERS852397_00878</name>
</gene>
<accession>A0A174A2F2</accession>
<reference evidence="1 2" key="1">
    <citation type="submission" date="2015-09" db="EMBL/GenBank/DDBJ databases">
        <authorList>
            <consortium name="Pathogen Informatics"/>
        </authorList>
    </citation>
    <scope>NUCLEOTIDE SEQUENCE [LARGE SCALE GENOMIC DNA]</scope>
    <source>
        <strain evidence="1 2">2789STDY5608840</strain>
    </source>
</reference>
<dbReference type="RefSeq" id="WP_055278551.1">
    <property type="nucleotide sequence ID" value="NZ_CABIXA010000004.1"/>
</dbReference>
<evidence type="ECO:0008006" key="3">
    <source>
        <dbReference type="Google" id="ProtNLM"/>
    </source>
</evidence>
<dbReference type="PROSITE" id="PS51257">
    <property type="entry name" value="PROKAR_LIPOPROTEIN"/>
    <property type="match status" value="1"/>
</dbReference>
<dbReference type="STRING" id="338188.ERS852397_00878"/>